<dbReference type="Proteomes" id="UP000314985">
    <property type="component" value="Unassembled WGS sequence"/>
</dbReference>
<evidence type="ECO:0000313" key="2">
    <source>
        <dbReference type="Proteomes" id="UP000314985"/>
    </source>
</evidence>
<reference evidence="2" key="1">
    <citation type="submission" date="2017-08" db="EMBL/GenBank/DDBJ databases">
        <title>USMARCv1.0.</title>
        <authorList>
            <person name="Hannum G.I."/>
            <person name="Koren S."/>
            <person name="Schroeder S.G."/>
            <person name="Chin S.C."/>
            <person name="Nonneman D.J."/>
            <person name="Becker S.A."/>
            <person name="Rosen B.D."/>
            <person name="Bickhart D.M."/>
            <person name="Putnam N.H."/>
            <person name="Green R.E."/>
            <person name="Tuggle C.K."/>
            <person name="Liu H."/>
            <person name="Rohrer G.A."/>
            <person name="Warr A."/>
            <person name="Hall R."/>
            <person name="Kim K."/>
            <person name="Hume D.A."/>
            <person name="Talbot R."/>
            <person name="Chow W."/>
            <person name="Howe K."/>
            <person name="Schwartz A.S."/>
            <person name="Watson M."/>
            <person name="Archibald A.L."/>
            <person name="Phillippy A.M."/>
            <person name="Smith T.P.L."/>
        </authorList>
    </citation>
    <scope>NUCLEOTIDE SEQUENCE [LARGE SCALE GENOMIC DNA]</scope>
</reference>
<protein>
    <submittedName>
        <fullName evidence="1">Uncharacterized protein</fullName>
    </submittedName>
</protein>
<accession>A0A4X1UE29</accession>
<organism evidence="1 2">
    <name type="scientific">Sus scrofa</name>
    <name type="common">Pig</name>
    <dbReference type="NCBI Taxonomy" id="9823"/>
    <lineage>
        <taxon>Eukaryota</taxon>
        <taxon>Metazoa</taxon>
        <taxon>Chordata</taxon>
        <taxon>Craniata</taxon>
        <taxon>Vertebrata</taxon>
        <taxon>Euteleostomi</taxon>
        <taxon>Mammalia</taxon>
        <taxon>Eutheria</taxon>
        <taxon>Laurasiatheria</taxon>
        <taxon>Artiodactyla</taxon>
        <taxon>Suina</taxon>
        <taxon>Suidae</taxon>
        <taxon>Sus</taxon>
    </lineage>
</organism>
<name>A0A4X1UE29_PIG</name>
<dbReference type="SUPFAM" id="SSF48726">
    <property type="entry name" value="Immunoglobulin"/>
    <property type="match status" value="1"/>
</dbReference>
<proteinExistence type="predicted"/>
<dbReference type="Gene3D" id="2.60.40.10">
    <property type="entry name" value="Immunoglobulins"/>
    <property type="match status" value="1"/>
</dbReference>
<sequence length="48" mass="5303">KSWTWRMDLWLPRGGEGAQVQLVQPGAELRKPGASVKLSCKAPELTIL</sequence>
<reference evidence="1" key="2">
    <citation type="submission" date="2025-08" db="UniProtKB">
        <authorList>
            <consortium name="Ensembl"/>
        </authorList>
    </citation>
    <scope>IDENTIFICATION</scope>
</reference>
<evidence type="ECO:0000313" key="1">
    <source>
        <dbReference type="Ensembl" id="ENSSSCP00070026344.1"/>
    </source>
</evidence>
<dbReference type="InterPro" id="IPR036179">
    <property type="entry name" value="Ig-like_dom_sf"/>
</dbReference>
<dbReference type="Ensembl" id="ENSSSCT00070031602.1">
    <property type="protein sequence ID" value="ENSSSCP00070026344.1"/>
    <property type="gene ID" value="ENSSSCG00070016093.1"/>
</dbReference>
<dbReference type="InterPro" id="IPR013783">
    <property type="entry name" value="Ig-like_fold"/>
</dbReference>
<dbReference type="AlphaFoldDB" id="A0A4X1UE29"/>